<evidence type="ECO:0000256" key="1">
    <source>
        <dbReference type="ARBA" id="ARBA00004123"/>
    </source>
</evidence>
<feature type="compositionally biased region" description="Basic and acidic residues" evidence="3">
    <location>
        <begin position="170"/>
        <end position="184"/>
    </location>
</feature>
<feature type="compositionally biased region" description="Polar residues" evidence="3">
    <location>
        <begin position="430"/>
        <end position="442"/>
    </location>
</feature>
<feature type="compositionally biased region" description="Low complexity" evidence="3">
    <location>
        <begin position="132"/>
        <end position="152"/>
    </location>
</feature>
<feature type="region of interest" description="Disordered" evidence="3">
    <location>
        <begin position="1"/>
        <end position="455"/>
    </location>
</feature>
<evidence type="ECO:0000256" key="3">
    <source>
        <dbReference type="SAM" id="MobiDB-lite"/>
    </source>
</evidence>
<evidence type="ECO:0000256" key="2">
    <source>
        <dbReference type="ARBA" id="ARBA00023242"/>
    </source>
</evidence>
<dbReference type="PANTHER" id="PTHR23138:SF142">
    <property type="entry name" value="RAN-BINDING PROTEIN 3B-RELATED"/>
    <property type="match status" value="1"/>
</dbReference>
<dbReference type="Pfam" id="PF00638">
    <property type="entry name" value="Ran_BP1"/>
    <property type="match status" value="1"/>
</dbReference>
<feature type="compositionally biased region" description="Polar residues" evidence="3">
    <location>
        <begin position="100"/>
        <end position="110"/>
    </location>
</feature>
<gene>
    <name evidence="5" type="ORF">FA10DRAFT_264099</name>
</gene>
<evidence type="ECO:0000313" key="6">
    <source>
        <dbReference type="Proteomes" id="UP000245768"/>
    </source>
</evidence>
<reference evidence="5" key="1">
    <citation type="journal article" date="2018" name="Mol. Biol. Evol.">
        <title>Broad Genomic Sampling Reveals a Smut Pathogenic Ancestry of the Fungal Clade Ustilaginomycotina.</title>
        <authorList>
            <person name="Kijpornyongpan T."/>
            <person name="Mondo S.J."/>
            <person name="Barry K."/>
            <person name="Sandor L."/>
            <person name="Lee J."/>
            <person name="Lipzen A."/>
            <person name="Pangilinan J."/>
            <person name="LaButti K."/>
            <person name="Hainaut M."/>
            <person name="Henrissat B."/>
            <person name="Grigoriev I.V."/>
            <person name="Spatafora J.W."/>
            <person name="Aime M.C."/>
        </authorList>
    </citation>
    <scope>NUCLEOTIDE SEQUENCE [LARGE SCALE GENOMIC DNA]</scope>
    <source>
        <strain evidence="5">MCA 4198</strain>
    </source>
</reference>
<dbReference type="SUPFAM" id="SSF50729">
    <property type="entry name" value="PH domain-like"/>
    <property type="match status" value="1"/>
</dbReference>
<feature type="compositionally biased region" description="Basic and acidic residues" evidence="3">
    <location>
        <begin position="77"/>
        <end position="97"/>
    </location>
</feature>
<feature type="compositionally biased region" description="Acidic residues" evidence="3">
    <location>
        <begin position="185"/>
        <end position="198"/>
    </location>
</feature>
<protein>
    <recommendedName>
        <fullName evidence="4">RanBD1 domain-containing protein</fullName>
    </recommendedName>
</protein>
<evidence type="ECO:0000259" key="4">
    <source>
        <dbReference type="PROSITE" id="PS50196"/>
    </source>
</evidence>
<dbReference type="AlphaFoldDB" id="A0A316YW88"/>
<feature type="domain" description="RanBD1" evidence="4">
    <location>
        <begin position="448"/>
        <end position="520"/>
    </location>
</feature>
<dbReference type="Proteomes" id="UP000245768">
    <property type="component" value="Unassembled WGS sequence"/>
</dbReference>
<feature type="compositionally biased region" description="Low complexity" evidence="3">
    <location>
        <begin position="316"/>
        <end position="344"/>
    </location>
</feature>
<dbReference type="SMART" id="SM00160">
    <property type="entry name" value="RanBD"/>
    <property type="match status" value="1"/>
</dbReference>
<feature type="compositionally biased region" description="Low complexity" evidence="3">
    <location>
        <begin position="366"/>
        <end position="381"/>
    </location>
</feature>
<accession>A0A316YW88</accession>
<dbReference type="EMBL" id="KZ819634">
    <property type="protein sequence ID" value="PWN93451.1"/>
    <property type="molecule type" value="Genomic_DNA"/>
</dbReference>
<dbReference type="PROSITE" id="PS50196">
    <property type="entry name" value="RANBD1"/>
    <property type="match status" value="1"/>
</dbReference>
<feature type="compositionally biased region" description="Acidic residues" evidence="3">
    <location>
        <begin position="63"/>
        <end position="76"/>
    </location>
</feature>
<organism evidence="5 6">
    <name type="scientific">Acaromyces ingoldii</name>
    <dbReference type="NCBI Taxonomy" id="215250"/>
    <lineage>
        <taxon>Eukaryota</taxon>
        <taxon>Fungi</taxon>
        <taxon>Dikarya</taxon>
        <taxon>Basidiomycota</taxon>
        <taxon>Ustilaginomycotina</taxon>
        <taxon>Exobasidiomycetes</taxon>
        <taxon>Exobasidiales</taxon>
        <taxon>Cryptobasidiaceae</taxon>
        <taxon>Acaromyces</taxon>
    </lineage>
</organism>
<feature type="compositionally biased region" description="Low complexity" evidence="3">
    <location>
        <begin position="21"/>
        <end position="33"/>
    </location>
</feature>
<dbReference type="InterPro" id="IPR045255">
    <property type="entry name" value="RanBP1-like"/>
</dbReference>
<keyword evidence="6" id="KW-1185">Reference proteome</keyword>
<dbReference type="RefSeq" id="XP_025380649.1">
    <property type="nucleotide sequence ID" value="XM_025520513.1"/>
</dbReference>
<feature type="compositionally biased region" description="Low complexity" evidence="3">
    <location>
        <begin position="239"/>
        <end position="259"/>
    </location>
</feature>
<proteinExistence type="predicted"/>
<sequence>MASHAGNGSGKTNGDARQKQAAHAAPAAKEAPPVSDPAEKHRDVGTDEDPSQAALRPRLGHADDEDDDVDDEDEHAGDDAKEQVDEQLRRKRDREGSLEPSLSSSQQGASTPDAIPTKKNRLQTDIIGEEPASSSTAAAGSAVGLSSSPSRSTGGLQEGEKVGQIRKRVRDLSWKQRKEGHRDDGLEENDEDEEEEGKVDDKESKESDGEGEKSQTKAEIEGKPPPLPRRTQPTFESFSSSSSGAPAPASSSSPSGAAATPVRKQPTFSLFSSSSSPFSSATANVAGPSWLAGKTTSSSTGIKPSTLGTSVGGGESSSSPSPAPSAPQASSSTGSSTPKAAASGNKQLGFGAFATSKPFSSVPSGSPSQAKSPSAVSSTSSRSDRQTSATADAVANGTAEQTDENSKRVAEKEPRSFDDVLREGGGAANDKSTTTNKLSTQLERGEADLRTGEENETSVYSARAKLYTMAADKSWKERGTGTVRCNVPKKDAGSARLVMRAEGVLRLILNVNLFAGMKIDVEQDKFVRIVAMEDGQLVHFALKLGNPAVARGFLDAVKGCIPAKSAGDSAAERDVGEVA</sequence>
<feature type="compositionally biased region" description="Basic and acidic residues" evidence="3">
    <location>
        <begin position="404"/>
        <end position="422"/>
    </location>
</feature>
<dbReference type="CDD" id="cd13180">
    <property type="entry name" value="RanBD_RanBP3"/>
    <property type="match status" value="1"/>
</dbReference>
<feature type="compositionally biased region" description="Basic and acidic residues" evidence="3">
    <location>
        <begin position="199"/>
        <end position="222"/>
    </location>
</feature>
<dbReference type="GeneID" id="37042429"/>
<name>A0A316YW88_9BASI</name>
<dbReference type="InterPro" id="IPR000156">
    <property type="entry name" value="Ran_bind_dom"/>
</dbReference>
<feature type="compositionally biased region" description="Basic and acidic residues" evidence="3">
    <location>
        <begin position="443"/>
        <end position="453"/>
    </location>
</feature>
<feature type="compositionally biased region" description="Polar residues" evidence="3">
    <location>
        <begin position="294"/>
        <end position="303"/>
    </location>
</feature>
<dbReference type="OrthoDB" id="185618at2759"/>
<dbReference type="InterPro" id="IPR011993">
    <property type="entry name" value="PH-like_dom_sf"/>
</dbReference>
<dbReference type="Gene3D" id="2.30.29.30">
    <property type="entry name" value="Pleckstrin-homology domain (PH domain)/Phosphotyrosine-binding domain (PTB)"/>
    <property type="match status" value="1"/>
</dbReference>
<evidence type="ECO:0000313" key="5">
    <source>
        <dbReference type="EMBL" id="PWN93451.1"/>
    </source>
</evidence>
<feature type="compositionally biased region" description="Low complexity" evidence="3">
    <location>
        <begin position="268"/>
        <end position="280"/>
    </location>
</feature>
<keyword evidence="2" id="KW-0539">Nucleus</keyword>
<dbReference type="GO" id="GO:0005634">
    <property type="term" value="C:nucleus"/>
    <property type="evidence" value="ECO:0007669"/>
    <property type="project" value="UniProtKB-SubCell"/>
</dbReference>
<dbReference type="PANTHER" id="PTHR23138">
    <property type="entry name" value="RAN BINDING PROTEIN"/>
    <property type="match status" value="1"/>
</dbReference>
<dbReference type="STRING" id="215250.A0A316YW88"/>
<dbReference type="InParanoid" id="A0A316YW88"/>
<comment type="subcellular location">
    <subcellularLocation>
        <location evidence="1">Nucleus</location>
    </subcellularLocation>
</comment>